<gene>
    <name evidence="1" type="ORF">KXQ929_LOCUS43827</name>
</gene>
<comment type="caution">
    <text evidence="1">The sequence shown here is derived from an EMBL/GenBank/DDBJ whole genome shotgun (WGS) entry which is preliminary data.</text>
</comment>
<accession>A0A820G1W5</accession>
<evidence type="ECO:0000313" key="1">
    <source>
        <dbReference type="EMBL" id="CAF4269860.1"/>
    </source>
</evidence>
<proteinExistence type="predicted"/>
<dbReference type="EMBL" id="CAJOBB010012009">
    <property type="protein sequence ID" value="CAF4269860.1"/>
    <property type="molecule type" value="Genomic_DNA"/>
</dbReference>
<sequence length="41" mass="4442">SDNGASGGNISAFPTLETTDIDIVKQWCNIFPSSKLHSYNI</sequence>
<reference evidence="1" key="1">
    <citation type="submission" date="2021-02" db="EMBL/GenBank/DDBJ databases">
        <authorList>
            <person name="Nowell W R."/>
        </authorList>
    </citation>
    <scope>NUCLEOTIDE SEQUENCE</scope>
</reference>
<name>A0A820G1W5_9BILA</name>
<organism evidence="1 2">
    <name type="scientific">Adineta steineri</name>
    <dbReference type="NCBI Taxonomy" id="433720"/>
    <lineage>
        <taxon>Eukaryota</taxon>
        <taxon>Metazoa</taxon>
        <taxon>Spiralia</taxon>
        <taxon>Gnathifera</taxon>
        <taxon>Rotifera</taxon>
        <taxon>Eurotatoria</taxon>
        <taxon>Bdelloidea</taxon>
        <taxon>Adinetida</taxon>
        <taxon>Adinetidae</taxon>
        <taxon>Adineta</taxon>
    </lineage>
</organism>
<protein>
    <submittedName>
        <fullName evidence="1">Uncharacterized protein</fullName>
    </submittedName>
</protein>
<feature type="non-terminal residue" evidence="1">
    <location>
        <position position="1"/>
    </location>
</feature>
<evidence type="ECO:0000313" key="2">
    <source>
        <dbReference type="Proteomes" id="UP000663868"/>
    </source>
</evidence>
<dbReference type="AlphaFoldDB" id="A0A820G1W5"/>
<dbReference type="Proteomes" id="UP000663868">
    <property type="component" value="Unassembled WGS sequence"/>
</dbReference>